<dbReference type="RefSeq" id="WP_173970481.1">
    <property type="nucleotide sequence ID" value="NZ_CADCSU010000078.1"/>
</dbReference>
<dbReference type="Proteomes" id="UP000479938">
    <property type="component" value="Unassembled WGS sequence"/>
</dbReference>
<dbReference type="AlphaFoldDB" id="A0A6J4GIJ1"/>
<reference evidence="1 2" key="1">
    <citation type="submission" date="2020-02" db="EMBL/GenBank/DDBJ databases">
        <authorList>
            <person name="Criscuolo A."/>
        </authorList>
    </citation>
    <scope>NUCLEOTIDE SEQUENCE [LARGE SCALE GENOMIC DNA]</scope>
    <source>
        <strain evidence="1">CIP105534</strain>
    </source>
</reference>
<protein>
    <submittedName>
        <fullName evidence="1">Uncharacterized protein</fullName>
    </submittedName>
</protein>
<organism evidence="1 2">
    <name type="scientific">Flavobacterium bizetiae</name>
    <dbReference type="NCBI Taxonomy" id="2704140"/>
    <lineage>
        <taxon>Bacteria</taxon>
        <taxon>Pseudomonadati</taxon>
        <taxon>Bacteroidota</taxon>
        <taxon>Flavobacteriia</taxon>
        <taxon>Flavobacteriales</taxon>
        <taxon>Flavobacteriaceae</taxon>
        <taxon>Flavobacterium</taxon>
    </lineage>
</organism>
<accession>A0A6J4GIJ1</accession>
<evidence type="ECO:0000313" key="1">
    <source>
        <dbReference type="EMBL" id="CAA9197873.1"/>
    </source>
</evidence>
<evidence type="ECO:0000313" key="2">
    <source>
        <dbReference type="Proteomes" id="UP000479938"/>
    </source>
</evidence>
<keyword evidence="2" id="KW-1185">Reference proteome</keyword>
<proteinExistence type="predicted"/>
<sequence>MAKVLKFKDVNSDVEHRMKEFEKIRIKFKADVKKAEAKKATAGKEGKGLLKSISEFFADTPKTPKAPAQPNTKK</sequence>
<gene>
    <name evidence="1" type="ORF">FLA105534_01834</name>
</gene>
<dbReference type="EMBL" id="CADCSU010000078">
    <property type="protein sequence ID" value="CAA9197873.1"/>
    <property type="molecule type" value="Genomic_DNA"/>
</dbReference>
<name>A0A6J4GIJ1_9FLAO</name>